<dbReference type="PROSITE" id="PS51833">
    <property type="entry name" value="HDOD"/>
    <property type="match status" value="1"/>
</dbReference>
<accession>Q47BT0</accession>
<dbReference type="KEGG" id="dar:Daro_2971"/>
<dbReference type="EMBL" id="CP000089">
    <property type="protein sequence ID" value="AAZ47701.1"/>
    <property type="molecule type" value="Genomic_DNA"/>
</dbReference>
<evidence type="ECO:0000313" key="2">
    <source>
        <dbReference type="EMBL" id="AAZ47701.1"/>
    </source>
</evidence>
<dbReference type="PANTHER" id="PTHR33525:SF3">
    <property type="entry name" value="RIBONUCLEASE Y"/>
    <property type="match status" value="1"/>
</dbReference>
<proteinExistence type="predicted"/>
<dbReference type="InterPro" id="IPR052340">
    <property type="entry name" value="RNase_Y/CdgJ"/>
</dbReference>
<sequence>MLSDNQKRWGVDQWAAFLSSKELPCMPRSKAMLLALESCQGEQLAARELADIAAGDPFLCLRVLREAENRRAQRLGHETTTPLAAVMQLGTDTFRRLLLNSQETDESEIGLARCEASAYLARHLALRWGSARADISPDEVAMAALLSELGELLLWLFARELPEAAQAALHSGRASRSAQAQLDTCGFRFKDLTLKCATIWHLPSLLTQLIRGVDNPRSNLSRLCVDAARHLASGGPDDPALPSDIAEAKHIIPSASLEWLAEQLPGLDEVQVANIALKASDLLDPTHH</sequence>
<dbReference type="SUPFAM" id="SSF109604">
    <property type="entry name" value="HD-domain/PDEase-like"/>
    <property type="match status" value="1"/>
</dbReference>
<evidence type="ECO:0000259" key="1">
    <source>
        <dbReference type="PROSITE" id="PS51833"/>
    </source>
</evidence>
<dbReference type="STRING" id="159087.Daro_2971"/>
<organism evidence="2">
    <name type="scientific">Dechloromonas aromatica (strain RCB)</name>
    <dbReference type="NCBI Taxonomy" id="159087"/>
    <lineage>
        <taxon>Bacteria</taxon>
        <taxon>Pseudomonadati</taxon>
        <taxon>Pseudomonadota</taxon>
        <taxon>Betaproteobacteria</taxon>
        <taxon>Rhodocyclales</taxon>
        <taxon>Azonexaceae</taxon>
        <taxon>Dechloromonas</taxon>
    </lineage>
</organism>
<dbReference type="InterPro" id="IPR013976">
    <property type="entry name" value="HDOD"/>
</dbReference>
<dbReference type="Gene3D" id="1.10.3210.10">
    <property type="entry name" value="Hypothetical protein af1432"/>
    <property type="match status" value="1"/>
</dbReference>
<dbReference type="Pfam" id="PF08668">
    <property type="entry name" value="HDOD"/>
    <property type="match status" value="1"/>
</dbReference>
<protein>
    <recommendedName>
        <fullName evidence="1">HDOD domain-containing protein</fullName>
    </recommendedName>
</protein>
<gene>
    <name evidence="2" type="ordered locus">Daro_2971</name>
</gene>
<dbReference type="PANTHER" id="PTHR33525">
    <property type="match status" value="1"/>
</dbReference>
<reference evidence="2" key="1">
    <citation type="submission" date="2005-08" db="EMBL/GenBank/DDBJ databases">
        <title>Complete sequence of Dechloromonas aromatica RCB.</title>
        <authorList>
            <person name="Salinero K.K."/>
            <person name="Copeland A."/>
            <person name="Lucas S."/>
            <person name="Lapidus A."/>
            <person name="Barry K."/>
            <person name="Detter J.C."/>
            <person name="Glavina T."/>
            <person name="Hammon N."/>
            <person name="Israni S."/>
            <person name="Pitluck S."/>
            <person name="Di Bartolo G."/>
            <person name="Trong S."/>
            <person name="Schmutz J."/>
            <person name="Larimer F."/>
            <person name="Land M."/>
            <person name="Ivanova N."/>
            <person name="Richardson P."/>
        </authorList>
    </citation>
    <scope>NUCLEOTIDE SEQUENCE</scope>
    <source>
        <strain evidence="2">RCB</strain>
    </source>
</reference>
<dbReference type="HOGENOM" id="CLU_942058_0_0_4"/>
<name>Q47BT0_DECAR</name>
<dbReference type="eggNOG" id="COG1639">
    <property type="taxonomic scope" value="Bacteria"/>
</dbReference>
<dbReference type="AlphaFoldDB" id="Q47BT0"/>
<feature type="domain" description="HDOD" evidence="1">
    <location>
        <begin position="23"/>
        <end position="216"/>
    </location>
</feature>